<dbReference type="OrthoDB" id="2756618at2759"/>
<keyword evidence="1" id="KW-0812">Transmembrane</keyword>
<dbReference type="AlphaFoldDB" id="A0A165VEV9"/>
<gene>
    <name evidence="2" type="ORF">NEOLEDRAFT_1215752</name>
</gene>
<dbReference type="EMBL" id="KV425554">
    <property type="protein sequence ID" value="KZT29575.1"/>
    <property type="molecule type" value="Genomic_DNA"/>
</dbReference>
<name>A0A165VEV9_9AGAM</name>
<accession>A0A165VEV9</accession>
<evidence type="ECO:0000313" key="3">
    <source>
        <dbReference type="Proteomes" id="UP000076761"/>
    </source>
</evidence>
<keyword evidence="1" id="KW-1133">Transmembrane helix</keyword>
<keyword evidence="3" id="KW-1185">Reference proteome</keyword>
<feature type="transmembrane region" description="Helical" evidence="1">
    <location>
        <begin position="89"/>
        <end position="109"/>
    </location>
</feature>
<dbReference type="InParanoid" id="A0A165VEV9"/>
<proteinExistence type="predicted"/>
<protein>
    <submittedName>
        <fullName evidence="2">Uncharacterized protein</fullName>
    </submittedName>
</protein>
<feature type="transmembrane region" description="Helical" evidence="1">
    <location>
        <begin position="285"/>
        <end position="309"/>
    </location>
</feature>
<organism evidence="2 3">
    <name type="scientific">Neolentinus lepideus HHB14362 ss-1</name>
    <dbReference type="NCBI Taxonomy" id="1314782"/>
    <lineage>
        <taxon>Eukaryota</taxon>
        <taxon>Fungi</taxon>
        <taxon>Dikarya</taxon>
        <taxon>Basidiomycota</taxon>
        <taxon>Agaricomycotina</taxon>
        <taxon>Agaricomycetes</taxon>
        <taxon>Gloeophyllales</taxon>
        <taxon>Gloeophyllaceae</taxon>
        <taxon>Neolentinus</taxon>
    </lineage>
</organism>
<evidence type="ECO:0000256" key="1">
    <source>
        <dbReference type="SAM" id="Phobius"/>
    </source>
</evidence>
<evidence type="ECO:0000313" key="2">
    <source>
        <dbReference type="EMBL" id="KZT29575.1"/>
    </source>
</evidence>
<sequence length="407" mass="46138">MYDSLAALLGALFVGTTADFIIDTYVTKRFHVSPTFYDDTPHALQEQNAETLLYCIHDGIFGVEVFLADALLVWRYYVFWDRRIKPATFPLLLIMVEIVLWVIVIANQARRYLIRKETPWGQPLPNEWYQVSSALNMLNRAYYTATSTSCPNVLAAWKIWHILREMRLGNTIQPSKHHRVLHIMLESGVIYSILILMALVVSSIPYDNLFANAVDYRISSPYGVPLSAKWYKVDKTLDTLNRAYYLSTCAINLVLSIAITWRIWRAVKSIRTASDVRPTSRYYRIAHIMLESGIIHSVLILGAIGVGTLPNSSLLGVQNLHSLRTSSIYFLTMPSVWCQLQNAEYTSTILDSTALETEMHFASAPRADESLLPDRGPPVINISIDIAGLDAMDYLEDAKDSRPELNK</sequence>
<reference evidence="2 3" key="1">
    <citation type="journal article" date="2016" name="Mol. Biol. Evol.">
        <title>Comparative Genomics of Early-Diverging Mushroom-Forming Fungi Provides Insights into the Origins of Lignocellulose Decay Capabilities.</title>
        <authorList>
            <person name="Nagy L.G."/>
            <person name="Riley R."/>
            <person name="Tritt A."/>
            <person name="Adam C."/>
            <person name="Daum C."/>
            <person name="Floudas D."/>
            <person name="Sun H."/>
            <person name="Yadav J.S."/>
            <person name="Pangilinan J."/>
            <person name="Larsson K.H."/>
            <person name="Matsuura K."/>
            <person name="Barry K."/>
            <person name="Labutti K."/>
            <person name="Kuo R."/>
            <person name="Ohm R.A."/>
            <person name="Bhattacharya S.S."/>
            <person name="Shirouzu T."/>
            <person name="Yoshinaga Y."/>
            <person name="Martin F.M."/>
            <person name="Grigoriev I.V."/>
            <person name="Hibbett D.S."/>
        </authorList>
    </citation>
    <scope>NUCLEOTIDE SEQUENCE [LARGE SCALE GENOMIC DNA]</scope>
    <source>
        <strain evidence="2 3">HHB14362 ss-1</strain>
    </source>
</reference>
<feature type="transmembrane region" description="Helical" evidence="1">
    <location>
        <begin position="180"/>
        <end position="201"/>
    </location>
</feature>
<dbReference type="Proteomes" id="UP000076761">
    <property type="component" value="Unassembled WGS sequence"/>
</dbReference>
<keyword evidence="1" id="KW-0472">Membrane</keyword>
<feature type="transmembrane region" description="Helical" evidence="1">
    <location>
        <begin position="243"/>
        <end position="264"/>
    </location>
</feature>